<proteinExistence type="predicted"/>
<comment type="caution">
    <text evidence="1">The sequence shown here is derived from an EMBL/GenBank/DDBJ whole genome shotgun (WGS) entry which is preliminary data.</text>
</comment>
<dbReference type="Gene3D" id="1.10.390.10">
    <property type="entry name" value="Neutral Protease Domain 2"/>
    <property type="match status" value="1"/>
</dbReference>
<reference evidence="1 2" key="1">
    <citation type="submission" date="2021-01" db="EMBL/GenBank/DDBJ databases">
        <title>Whole genome shotgun sequence of Actinoplanes humidus NBRC 14915.</title>
        <authorList>
            <person name="Komaki H."/>
            <person name="Tamura T."/>
        </authorList>
    </citation>
    <scope>NUCLEOTIDE SEQUENCE [LARGE SCALE GENOMIC DNA]</scope>
    <source>
        <strain evidence="1 2">NBRC 14915</strain>
    </source>
</reference>
<name>A0ABQ3ZM49_9ACTN</name>
<organism evidence="1 2">
    <name type="scientific">Winogradskya humida</name>
    <dbReference type="NCBI Taxonomy" id="113566"/>
    <lineage>
        <taxon>Bacteria</taxon>
        <taxon>Bacillati</taxon>
        <taxon>Actinomycetota</taxon>
        <taxon>Actinomycetes</taxon>
        <taxon>Micromonosporales</taxon>
        <taxon>Micromonosporaceae</taxon>
        <taxon>Winogradskya</taxon>
    </lineage>
</organism>
<protein>
    <recommendedName>
        <fullName evidence="3">Peptidase MA-like domain-containing protein</fullName>
    </recommendedName>
</protein>
<evidence type="ECO:0000313" key="1">
    <source>
        <dbReference type="EMBL" id="GIE19583.1"/>
    </source>
</evidence>
<sequence length="413" mass="44894">MALIAALAVAGGAVFVANRDSFAAPAEAAAPTKTRPPTTLESATAALKAQAAALIRNDEKAWLAAVDPGQAKLRARYRTMFRSLRSLGVSAFDYRAFRDPDGADTAKGVDLDATISYCFAGNVCPADVDAKPTIAAKLKLKPVGGQWVIASSAPTKSEDDALPTPWESGDLVFSKGKRVTLVALPSEKKYFKKLLPIAEAAAVVNDRFAGMVGNPQKRYRIYLAGAKQWTQWYGGMDDKWVIGYAIPLNEAGMDVVLNMPELKSDTRLLETTVRHELGHVVTLGAAERTSWTAGDMWLKEGIAEYIGWYPQPATASWRRYSVSKAVHGSKRPKSIAVNALKDNASVEESDAFYGLGHFAADCMAKKYGQQALFTFVRLYLREDKDLDPASREAFGKPFSTVDKTCVAWIRSKA</sequence>
<accession>A0ABQ3ZM49</accession>
<dbReference type="Proteomes" id="UP000603200">
    <property type="component" value="Unassembled WGS sequence"/>
</dbReference>
<keyword evidence="2" id="KW-1185">Reference proteome</keyword>
<dbReference type="EMBL" id="BOMN01000031">
    <property type="protein sequence ID" value="GIE19583.1"/>
    <property type="molecule type" value="Genomic_DNA"/>
</dbReference>
<evidence type="ECO:0008006" key="3">
    <source>
        <dbReference type="Google" id="ProtNLM"/>
    </source>
</evidence>
<dbReference type="InterPro" id="IPR027268">
    <property type="entry name" value="Peptidase_M4/M1_CTD_sf"/>
</dbReference>
<evidence type="ECO:0000313" key="2">
    <source>
        <dbReference type="Proteomes" id="UP000603200"/>
    </source>
</evidence>
<gene>
    <name evidence="1" type="ORF">Ahu01nite_026850</name>
</gene>